<protein>
    <submittedName>
        <fullName evidence="2">Uncharacterized protein</fullName>
    </submittedName>
</protein>
<sequence length="77" mass="8730">MRSRLSEREASPRKEDHLKQKDTDSRLKTKLKRPAPPDIPAARTNEPLKREPAGFPLSISSRKLCIVCDRPKVAPTL</sequence>
<name>A0A8B6MBN2_METTU</name>
<dbReference type="Proteomes" id="UP000485880">
    <property type="component" value="Unassembled WGS sequence"/>
</dbReference>
<evidence type="ECO:0000256" key="1">
    <source>
        <dbReference type="SAM" id="MobiDB-lite"/>
    </source>
</evidence>
<evidence type="ECO:0000313" key="3">
    <source>
        <dbReference type="Proteomes" id="UP000485880"/>
    </source>
</evidence>
<dbReference type="AlphaFoldDB" id="A0A8B6MBN2"/>
<comment type="caution">
    <text evidence="2">The sequence shown here is derived from an EMBL/GenBank/DDBJ whole genome shotgun (WGS) entry which is preliminary data.</text>
</comment>
<reference evidence="2 3" key="1">
    <citation type="submission" date="2019-05" db="EMBL/GenBank/DDBJ databases">
        <authorList>
            <person name="Farhan Ul Haque M."/>
        </authorList>
    </citation>
    <scope>NUCLEOTIDE SEQUENCE [LARGE SCALE GENOMIC DNA]</scope>
    <source>
        <strain evidence="2">2</strain>
    </source>
</reference>
<feature type="compositionally biased region" description="Basic and acidic residues" evidence="1">
    <location>
        <begin position="1"/>
        <end position="27"/>
    </location>
</feature>
<organism evidence="2 3">
    <name type="scientific">Methylocella tundrae</name>
    <dbReference type="NCBI Taxonomy" id="227605"/>
    <lineage>
        <taxon>Bacteria</taxon>
        <taxon>Pseudomonadati</taxon>
        <taxon>Pseudomonadota</taxon>
        <taxon>Alphaproteobacteria</taxon>
        <taxon>Hyphomicrobiales</taxon>
        <taxon>Beijerinckiaceae</taxon>
        <taxon>Methylocella</taxon>
    </lineage>
</organism>
<feature type="region of interest" description="Disordered" evidence="1">
    <location>
        <begin position="1"/>
        <end position="54"/>
    </location>
</feature>
<evidence type="ECO:0000313" key="2">
    <source>
        <dbReference type="EMBL" id="VTZ51488.1"/>
    </source>
</evidence>
<dbReference type="EMBL" id="CABFMQ020000098">
    <property type="protein sequence ID" value="VTZ51488.1"/>
    <property type="molecule type" value="Genomic_DNA"/>
</dbReference>
<keyword evidence="3" id="KW-1185">Reference proteome</keyword>
<accession>A0A8B6MBN2</accession>
<proteinExistence type="predicted"/>
<gene>
    <name evidence="2" type="ORF">MPC4_40085</name>
</gene>